<accession>A0A8H4W3U7</accession>
<evidence type="ECO:0000256" key="1">
    <source>
        <dbReference type="SAM" id="MobiDB-lite"/>
    </source>
</evidence>
<dbReference type="EMBL" id="JAAMPI010000321">
    <property type="protein sequence ID" value="KAF4632742.1"/>
    <property type="molecule type" value="Genomic_DNA"/>
</dbReference>
<proteinExistence type="predicted"/>
<evidence type="ECO:0000313" key="4">
    <source>
        <dbReference type="Proteomes" id="UP000566819"/>
    </source>
</evidence>
<gene>
    <name evidence="3" type="ORF">G7Y89_g5386</name>
</gene>
<comment type="caution">
    <text evidence="3">The sequence shown here is derived from an EMBL/GenBank/DDBJ whole genome shotgun (WGS) entry which is preliminary data.</text>
</comment>
<feature type="region of interest" description="Disordered" evidence="1">
    <location>
        <begin position="1"/>
        <end position="23"/>
    </location>
</feature>
<organism evidence="3 4">
    <name type="scientific">Cudoniella acicularis</name>
    <dbReference type="NCBI Taxonomy" id="354080"/>
    <lineage>
        <taxon>Eukaryota</taxon>
        <taxon>Fungi</taxon>
        <taxon>Dikarya</taxon>
        <taxon>Ascomycota</taxon>
        <taxon>Pezizomycotina</taxon>
        <taxon>Leotiomycetes</taxon>
        <taxon>Helotiales</taxon>
        <taxon>Tricladiaceae</taxon>
        <taxon>Cudoniella</taxon>
    </lineage>
</organism>
<keyword evidence="2" id="KW-0472">Membrane</keyword>
<name>A0A8H4W3U7_9HELO</name>
<reference evidence="3 4" key="1">
    <citation type="submission" date="2020-03" db="EMBL/GenBank/DDBJ databases">
        <title>Draft Genome Sequence of Cudoniella acicularis.</title>
        <authorList>
            <person name="Buettner E."/>
            <person name="Kellner H."/>
        </authorList>
    </citation>
    <scope>NUCLEOTIDE SEQUENCE [LARGE SCALE GENOMIC DNA]</scope>
    <source>
        <strain evidence="3 4">DSM 108380</strain>
    </source>
</reference>
<dbReference type="AlphaFoldDB" id="A0A8H4W3U7"/>
<sequence>MALDKYTACPSNDTHSPMSEADSESTLFLDGTTVKEQRRKTHFTFNRILLGLVIVLVGLNGISILLLMRPTTKPEPDYYLTNSAGHTKPATLTHIYHDYDDEYLNFNVSIAQKYWAELFPPGGGIIGLEVQEASAMGLHTSIQGKSDPTKHLYLVAAFHQLHCLVRNRPPPSPTTLLSKFTVTTPLDNNETIPRSNFLHQRGNLPSHNALRGHRSISRSETLKTAHEHFPYGDFSVPRRYCWPCIKTLQALQYLHATLWALLISRDHLTS</sequence>
<feature type="transmembrane region" description="Helical" evidence="2">
    <location>
        <begin position="48"/>
        <end position="68"/>
    </location>
</feature>
<evidence type="ECO:0000313" key="3">
    <source>
        <dbReference type="EMBL" id="KAF4632742.1"/>
    </source>
</evidence>
<keyword evidence="2" id="KW-0812">Transmembrane</keyword>
<keyword evidence="2" id="KW-1133">Transmembrane helix</keyword>
<evidence type="ECO:0000256" key="2">
    <source>
        <dbReference type="SAM" id="Phobius"/>
    </source>
</evidence>
<dbReference type="OrthoDB" id="3687641at2759"/>
<dbReference type="Proteomes" id="UP000566819">
    <property type="component" value="Unassembled WGS sequence"/>
</dbReference>
<keyword evidence="4" id="KW-1185">Reference proteome</keyword>
<protein>
    <submittedName>
        <fullName evidence="3">Uncharacterized protein</fullName>
    </submittedName>
</protein>